<evidence type="ECO:0000313" key="2">
    <source>
        <dbReference type="Proteomes" id="UP000006906"/>
    </source>
</evidence>
<dbReference type="KEGG" id="cre:CHLRE_14g620076v5"/>
<gene>
    <name evidence="1" type="ORF">CHLRE_14g620076v5</name>
</gene>
<protein>
    <submittedName>
        <fullName evidence="1">Uncharacterized protein</fullName>
    </submittedName>
</protein>
<dbReference type="RefSeq" id="XP_042916840.1">
    <property type="nucleotide sequence ID" value="XM_043070167.1"/>
</dbReference>
<name>A0A2K3CXX4_CHLRE</name>
<accession>A0A2K3CXX4</accession>
<keyword evidence="2" id="KW-1185">Reference proteome</keyword>
<dbReference type="InParanoid" id="A0A2K3CXX4"/>
<dbReference type="AlphaFoldDB" id="A0A2K3CXX4"/>
<organism evidence="1 2">
    <name type="scientific">Chlamydomonas reinhardtii</name>
    <name type="common">Chlamydomonas smithii</name>
    <dbReference type="NCBI Taxonomy" id="3055"/>
    <lineage>
        <taxon>Eukaryota</taxon>
        <taxon>Viridiplantae</taxon>
        <taxon>Chlorophyta</taxon>
        <taxon>core chlorophytes</taxon>
        <taxon>Chlorophyceae</taxon>
        <taxon>CS clade</taxon>
        <taxon>Chlamydomonadales</taxon>
        <taxon>Chlamydomonadaceae</taxon>
        <taxon>Chlamydomonas</taxon>
    </lineage>
</organism>
<dbReference type="Gramene" id="PNW73134">
    <property type="protein sequence ID" value="PNW73134"/>
    <property type="gene ID" value="CHLRE_14g620076v5"/>
</dbReference>
<dbReference type="GeneID" id="66056234"/>
<dbReference type="Proteomes" id="UP000006906">
    <property type="component" value="Chromosome 14"/>
</dbReference>
<evidence type="ECO:0000313" key="1">
    <source>
        <dbReference type="EMBL" id="PNW73134.1"/>
    </source>
</evidence>
<reference evidence="1 2" key="1">
    <citation type="journal article" date="2007" name="Science">
        <title>The Chlamydomonas genome reveals the evolution of key animal and plant functions.</title>
        <authorList>
            <person name="Merchant S.S."/>
            <person name="Prochnik S.E."/>
            <person name="Vallon O."/>
            <person name="Harris E.H."/>
            <person name="Karpowicz S.J."/>
            <person name="Witman G.B."/>
            <person name="Terry A."/>
            <person name="Salamov A."/>
            <person name="Fritz-Laylin L.K."/>
            <person name="Marechal-Drouard L."/>
            <person name="Marshall W.F."/>
            <person name="Qu L.H."/>
            <person name="Nelson D.R."/>
            <person name="Sanderfoot A.A."/>
            <person name="Spalding M.H."/>
            <person name="Kapitonov V.V."/>
            <person name="Ren Q."/>
            <person name="Ferris P."/>
            <person name="Lindquist E."/>
            <person name="Shapiro H."/>
            <person name="Lucas S.M."/>
            <person name="Grimwood J."/>
            <person name="Schmutz J."/>
            <person name="Cardol P."/>
            <person name="Cerutti H."/>
            <person name="Chanfreau G."/>
            <person name="Chen C.L."/>
            <person name="Cognat V."/>
            <person name="Croft M.T."/>
            <person name="Dent R."/>
            <person name="Dutcher S."/>
            <person name="Fernandez E."/>
            <person name="Fukuzawa H."/>
            <person name="Gonzalez-Ballester D."/>
            <person name="Gonzalez-Halphen D."/>
            <person name="Hallmann A."/>
            <person name="Hanikenne M."/>
            <person name="Hippler M."/>
            <person name="Inwood W."/>
            <person name="Jabbari K."/>
            <person name="Kalanon M."/>
            <person name="Kuras R."/>
            <person name="Lefebvre P.A."/>
            <person name="Lemaire S.D."/>
            <person name="Lobanov A.V."/>
            <person name="Lohr M."/>
            <person name="Manuell A."/>
            <person name="Meier I."/>
            <person name="Mets L."/>
            <person name="Mittag M."/>
            <person name="Mittelmeier T."/>
            <person name="Moroney J.V."/>
            <person name="Moseley J."/>
            <person name="Napoli C."/>
            <person name="Nedelcu A.M."/>
            <person name="Niyogi K."/>
            <person name="Novoselov S.V."/>
            <person name="Paulsen I.T."/>
            <person name="Pazour G."/>
            <person name="Purton S."/>
            <person name="Ral J.P."/>
            <person name="Riano-Pachon D.M."/>
            <person name="Riekhof W."/>
            <person name="Rymarquis L."/>
            <person name="Schroda M."/>
            <person name="Stern D."/>
            <person name="Umen J."/>
            <person name="Willows R."/>
            <person name="Wilson N."/>
            <person name="Zimmer S.L."/>
            <person name="Allmer J."/>
            <person name="Balk J."/>
            <person name="Bisova K."/>
            <person name="Chen C.J."/>
            <person name="Elias M."/>
            <person name="Gendler K."/>
            <person name="Hauser C."/>
            <person name="Lamb M.R."/>
            <person name="Ledford H."/>
            <person name="Long J.C."/>
            <person name="Minagawa J."/>
            <person name="Page M.D."/>
            <person name="Pan J."/>
            <person name="Pootakham W."/>
            <person name="Roje S."/>
            <person name="Rose A."/>
            <person name="Stahlberg E."/>
            <person name="Terauchi A.M."/>
            <person name="Yang P."/>
            <person name="Ball S."/>
            <person name="Bowler C."/>
            <person name="Dieckmann C.L."/>
            <person name="Gladyshev V.N."/>
            <person name="Green P."/>
            <person name="Jorgensen R."/>
            <person name="Mayfield S."/>
            <person name="Mueller-Roeber B."/>
            <person name="Rajamani S."/>
            <person name="Sayre R.T."/>
            <person name="Brokstein P."/>
            <person name="Dubchak I."/>
            <person name="Goodstein D."/>
            <person name="Hornick L."/>
            <person name="Huang Y.W."/>
            <person name="Jhaveri J."/>
            <person name="Luo Y."/>
            <person name="Martinez D."/>
            <person name="Ngau W.C."/>
            <person name="Otillar B."/>
            <person name="Poliakov A."/>
            <person name="Porter A."/>
            <person name="Szajkowski L."/>
            <person name="Werner G."/>
            <person name="Zhou K."/>
            <person name="Grigoriev I.V."/>
            <person name="Rokhsar D.S."/>
            <person name="Grossman A.R."/>
        </authorList>
    </citation>
    <scope>NUCLEOTIDE SEQUENCE [LARGE SCALE GENOMIC DNA]</scope>
    <source>
        <strain evidence="2">CC-503</strain>
    </source>
</reference>
<proteinExistence type="predicted"/>
<sequence length="80" mass="8147">MWLGNTFPPHRPTPPPCLSASWRLIMSSDRTAVALALLGCLLTAAAASTTTYLALQAAAAARSAGTRNSSSVDVSTGGLC</sequence>
<dbReference type="EMBL" id="CM008975">
    <property type="protein sequence ID" value="PNW73134.1"/>
    <property type="molecule type" value="Genomic_DNA"/>
</dbReference>